<evidence type="ECO:0000313" key="1">
    <source>
        <dbReference type="EMBL" id="KNE00710.1"/>
    </source>
</evidence>
<comment type="caution">
    <text evidence="1">The sequence shown here is derived from an EMBL/GenBank/DDBJ whole genome shotgun (WGS) entry which is preliminary data.</text>
</comment>
<sequence>MQDVLCWKYCKVNGAWKKQEWPVQKGQTFVAGAG</sequence>
<gene>
    <name evidence="1" type="ORF">QG37_02240</name>
</gene>
<dbReference type="Proteomes" id="UP000037122">
    <property type="component" value="Unassembled WGS sequence"/>
</dbReference>
<reference evidence="2" key="1">
    <citation type="journal article" date="2015" name="BMC Genomics">
        <title>Draft genome of a commonly misdiagnosed multidrug resistant pathogen Candida auris.</title>
        <authorList>
            <person name="Chatterjee S."/>
            <person name="Alampalli S.V."/>
            <person name="Nageshan R.K."/>
            <person name="Chettiar S.T."/>
            <person name="Joshi S."/>
            <person name="Tatu U.S."/>
        </authorList>
    </citation>
    <scope>NUCLEOTIDE SEQUENCE [LARGE SCALE GENOMIC DNA]</scope>
    <source>
        <strain evidence="2">6684</strain>
    </source>
</reference>
<name>A0A0L0P3A5_CANAR</name>
<evidence type="ECO:0000313" key="2">
    <source>
        <dbReference type="Proteomes" id="UP000037122"/>
    </source>
</evidence>
<accession>A0A0L0P3A5</accession>
<dbReference type="VEuPathDB" id="FungiDB:QG37_02240"/>
<organism evidence="1 2">
    <name type="scientific">Candidozyma auris</name>
    <name type="common">Yeast</name>
    <name type="synonym">Candida auris</name>
    <dbReference type="NCBI Taxonomy" id="498019"/>
    <lineage>
        <taxon>Eukaryota</taxon>
        <taxon>Fungi</taxon>
        <taxon>Dikarya</taxon>
        <taxon>Ascomycota</taxon>
        <taxon>Saccharomycotina</taxon>
        <taxon>Pichiomycetes</taxon>
        <taxon>Metschnikowiaceae</taxon>
        <taxon>Candidozyma</taxon>
    </lineage>
</organism>
<dbReference type="EMBL" id="LGST01000017">
    <property type="protein sequence ID" value="KNE00710.1"/>
    <property type="molecule type" value="Genomic_DNA"/>
</dbReference>
<dbReference type="AlphaFoldDB" id="A0A0L0P3A5"/>
<protein>
    <submittedName>
        <fullName evidence="1">Uncharacterized protein</fullName>
    </submittedName>
</protein>
<proteinExistence type="predicted"/>